<reference evidence="4" key="1">
    <citation type="journal article" date="2008" name="BMC Genomics">
        <title>A conifer genomics resource of 200,000 spruce (Picea spp.) ESTs and 6,464 high-quality, sequence-finished full-length cDNAs for Sitka spruce (Picea sitchensis).</title>
        <authorList>
            <person name="Ralph S.G."/>
            <person name="Chun H.J."/>
            <person name="Kolosova N."/>
            <person name="Cooper D."/>
            <person name="Oddy C."/>
            <person name="Ritland C.E."/>
            <person name="Kirkpatrick R."/>
            <person name="Moore R."/>
            <person name="Barber S."/>
            <person name="Holt R.A."/>
            <person name="Jones S.J."/>
            <person name="Marra M.A."/>
            <person name="Douglas C.J."/>
            <person name="Ritland K."/>
            <person name="Bohlmann J."/>
        </authorList>
    </citation>
    <scope>NUCLEOTIDE SEQUENCE</scope>
    <source>
        <tissue evidence="4">Green portion of the leader tissue</tissue>
    </source>
</reference>
<dbReference type="InterPro" id="IPR025564">
    <property type="entry name" value="CAAD_dom"/>
</dbReference>
<feature type="transmembrane region" description="Helical" evidence="2">
    <location>
        <begin position="96"/>
        <end position="120"/>
    </location>
</feature>
<sequence length="171" mass="18310">MAMAAAVAGGITVSTRICTTQSPPHGVAGGVMALHFARNLPVSRVSVLRTGSLKFSPLPIRATSSEDTSTTSSVQTEEVLTNLKEKWDAVENKPTVLIYGGGALLALWISSIIVAAINSVPLLPKLMELIGLGYTGWFVYRYLLFKSSRKELATDVEELKKKITGSTSTIE</sequence>
<evidence type="ECO:0000259" key="3">
    <source>
        <dbReference type="Pfam" id="PF14159"/>
    </source>
</evidence>
<proteinExistence type="evidence at transcript level"/>
<dbReference type="PANTHER" id="PTHR33222:SF4">
    <property type="entry name" value="PROTEIN CURVATURE THYLAKOID 1A, CHLOROPLASTIC"/>
    <property type="match status" value="1"/>
</dbReference>
<evidence type="ECO:0000256" key="2">
    <source>
        <dbReference type="SAM" id="Phobius"/>
    </source>
</evidence>
<keyword evidence="2" id="KW-1133">Transmembrane helix</keyword>
<dbReference type="EMBL" id="EF084799">
    <property type="protein sequence ID" value="ABK24109.1"/>
    <property type="molecule type" value="mRNA"/>
</dbReference>
<feature type="transmembrane region" description="Helical" evidence="2">
    <location>
        <begin position="126"/>
        <end position="144"/>
    </location>
</feature>
<keyword evidence="2" id="KW-0472">Membrane</keyword>
<dbReference type="Pfam" id="PF14159">
    <property type="entry name" value="CAAD"/>
    <property type="match status" value="1"/>
</dbReference>
<dbReference type="GO" id="GO:0009535">
    <property type="term" value="C:chloroplast thylakoid membrane"/>
    <property type="evidence" value="ECO:0007669"/>
    <property type="project" value="TreeGrafter"/>
</dbReference>
<organism evidence="4">
    <name type="scientific">Picea sitchensis</name>
    <name type="common">Sitka spruce</name>
    <name type="synonym">Pinus sitchensis</name>
    <dbReference type="NCBI Taxonomy" id="3332"/>
    <lineage>
        <taxon>Eukaryota</taxon>
        <taxon>Viridiplantae</taxon>
        <taxon>Streptophyta</taxon>
        <taxon>Embryophyta</taxon>
        <taxon>Tracheophyta</taxon>
        <taxon>Spermatophyta</taxon>
        <taxon>Pinopsida</taxon>
        <taxon>Pinidae</taxon>
        <taxon>Conifers I</taxon>
        <taxon>Pinales</taxon>
        <taxon>Pinaceae</taxon>
        <taxon>Picea</taxon>
    </lineage>
</organism>
<dbReference type="EMBL" id="EF083037">
    <property type="protein sequence ID" value="ABK22388.1"/>
    <property type="molecule type" value="mRNA"/>
</dbReference>
<evidence type="ECO:0000313" key="5">
    <source>
        <dbReference type="EMBL" id="ACN40457.1"/>
    </source>
</evidence>
<evidence type="ECO:0000256" key="1">
    <source>
        <dbReference type="ARBA" id="ARBA00004141"/>
    </source>
</evidence>
<reference evidence="5" key="2">
    <citation type="submission" date="2009-02" db="EMBL/GenBank/DDBJ databases">
        <title>Full length sequence-verified cDNA sequences from Sitka spruce (Picea sitchensis).</title>
        <authorList>
            <person name="Reid K.E."/>
            <person name="Liao N."/>
            <person name="Ralph S."/>
            <person name="Kolosova N."/>
            <person name="Oddy C."/>
            <person name="Moore R."/>
            <person name="Mayo M."/>
            <person name="Wagner S."/>
            <person name="King J."/>
            <person name="Yanchuk A."/>
            <person name="Holt R."/>
            <person name="Jones S."/>
            <person name="Marra M."/>
            <person name="Ritland C.E."/>
            <person name="Ritland K."/>
            <person name="Bohlmann J."/>
        </authorList>
    </citation>
    <scope>NUCLEOTIDE SEQUENCE</scope>
    <source>
        <tissue evidence="5">Green portion of the leader tissue</tissue>
    </source>
</reference>
<dbReference type="EMBL" id="BT070968">
    <property type="protein sequence ID" value="ACN40457.1"/>
    <property type="molecule type" value="mRNA"/>
</dbReference>
<protein>
    <recommendedName>
        <fullName evidence="3">Cyanobacterial aminoacyl-tRNA synthetase CAAD domain-containing protein</fullName>
    </recommendedName>
</protein>
<feature type="domain" description="Cyanobacterial aminoacyl-tRNA synthetase CAAD" evidence="3">
    <location>
        <begin position="82"/>
        <end position="165"/>
    </location>
</feature>
<accession>A9NP27</accession>
<name>A9NP27_PICSI</name>
<dbReference type="AlphaFoldDB" id="A9NP27"/>
<keyword evidence="2" id="KW-0812">Transmembrane</keyword>
<evidence type="ECO:0000313" key="4">
    <source>
        <dbReference type="EMBL" id="ABK22388.1"/>
    </source>
</evidence>
<dbReference type="OMA" id="QWDAVEN"/>
<dbReference type="PANTHER" id="PTHR33222">
    <property type="match status" value="1"/>
</dbReference>
<dbReference type="InterPro" id="IPR033344">
    <property type="entry name" value="CURT1"/>
</dbReference>
<comment type="subcellular location">
    <subcellularLocation>
        <location evidence="1">Membrane</location>
        <topology evidence="1">Multi-pass membrane protein</topology>
    </subcellularLocation>
</comment>